<comment type="caution">
    <text evidence="2">The sequence shown here is derived from an EMBL/GenBank/DDBJ whole genome shotgun (WGS) entry which is preliminary data.</text>
</comment>
<proteinExistence type="predicted"/>
<dbReference type="Proteomes" id="UP001472677">
    <property type="component" value="Unassembled WGS sequence"/>
</dbReference>
<organism evidence="2 3">
    <name type="scientific">Hibiscus sabdariffa</name>
    <name type="common">roselle</name>
    <dbReference type="NCBI Taxonomy" id="183260"/>
    <lineage>
        <taxon>Eukaryota</taxon>
        <taxon>Viridiplantae</taxon>
        <taxon>Streptophyta</taxon>
        <taxon>Embryophyta</taxon>
        <taxon>Tracheophyta</taxon>
        <taxon>Spermatophyta</taxon>
        <taxon>Magnoliopsida</taxon>
        <taxon>eudicotyledons</taxon>
        <taxon>Gunneridae</taxon>
        <taxon>Pentapetalae</taxon>
        <taxon>rosids</taxon>
        <taxon>malvids</taxon>
        <taxon>Malvales</taxon>
        <taxon>Malvaceae</taxon>
        <taxon>Malvoideae</taxon>
        <taxon>Hibiscus</taxon>
    </lineage>
</organism>
<dbReference type="EMBL" id="JBBPBM010000071">
    <property type="protein sequence ID" value="KAK8512732.1"/>
    <property type="molecule type" value="Genomic_DNA"/>
</dbReference>
<evidence type="ECO:0000256" key="1">
    <source>
        <dbReference type="SAM" id="MobiDB-lite"/>
    </source>
</evidence>
<feature type="compositionally biased region" description="Polar residues" evidence="1">
    <location>
        <begin position="63"/>
        <end position="87"/>
    </location>
</feature>
<feature type="region of interest" description="Disordered" evidence="1">
    <location>
        <begin position="17"/>
        <end position="95"/>
    </location>
</feature>
<keyword evidence="3" id="KW-1185">Reference proteome</keyword>
<accession>A0ABR2C027</accession>
<evidence type="ECO:0000313" key="3">
    <source>
        <dbReference type="Proteomes" id="UP001472677"/>
    </source>
</evidence>
<protein>
    <submittedName>
        <fullName evidence="2">Uncharacterized protein</fullName>
    </submittedName>
</protein>
<evidence type="ECO:0000313" key="2">
    <source>
        <dbReference type="EMBL" id="KAK8512732.1"/>
    </source>
</evidence>
<name>A0ABR2C027_9ROSI</name>
<gene>
    <name evidence="2" type="ORF">V6N12_030148</name>
</gene>
<reference evidence="2 3" key="1">
    <citation type="journal article" date="2024" name="G3 (Bethesda)">
        <title>Genome assembly of Hibiscus sabdariffa L. provides insights into metabolisms of medicinal natural products.</title>
        <authorList>
            <person name="Kim T."/>
        </authorList>
    </citation>
    <scope>NUCLEOTIDE SEQUENCE [LARGE SCALE GENOMIC DNA]</scope>
    <source>
        <strain evidence="2">TK-2024</strain>
        <tissue evidence="2">Old leaves</tissue>
    </source>
</reference>
<sequence>MPFQALPPWTAALDLHAPPGVELRPPATASANWAGHPQPRSACTPGLLTPHPESAGTRDSADRSSAQPGSSRSVQPRQPIITRSQTAADRDKDLQ</sequence>